<feature type="domain" description="SusD-like N-terminal" evidence="8">
    <location>
        <begin position="60"/>
        <end position="227"/>
    </location>
</feature>
<evidence type="ECO:0000256" key="2">
    <source>
        <dbReference type="ARBA" id="ARBA00006275"/>
    </source>
</evidence>
<dbReference type="Pfam" id="PF14322">
    <property type="entry name" value="SusD-like_3"/>
    <property type="match status" value="1"/>
</dbReference>
<dbReference type="RefSeq" id="WP_099439765.1">
    <property type="nucleotide sequence ID" value="NZ_CP024091.1"/>
</dbReference>
<dbReference type="Proteomes" id="UP000223749">
    <property type="component" value="Chromosome"/>
</dbReference>
<evidence type="ECO:0000256" key="5">
    <source>
        <dbReference type="ARBA" id="ARBA00023237"/>
    </source>
</evidence>
<accession>A0A2D1U8C3</accession>
<keyword evidence="10" id="KW-1185">Reference proteome</keyword>
<evidence type="ECO:0000256" key="1">
    <source>
        <dbReference type="ARBA" id="ARBA00004442"/>
    </source>
</evidence>
<gene>
    <name evidence="9" type="ORF">CPT03_15995</name>
</gene>
<dbReference type="InterPro" id="IPR011990">
    <property type="entry name" value="TPR-like_helical_dom_sf"/>
</dbReference>
<dbReference type="CDD" id="cd08977">
    <property type="entry name" value="SusD"/>
    <property type="match status" value="1"/>
</dbReference>
<comment type="similarity">
    <text evidence="2">Belongs to the SusD family.</text>
</comment>
<keyword evidence="4" id="KW-0472">Membrane</keyword>
<comment type="subcellular location">
    <subcellularLocation>
        <location evidence="1">Cell outer membrane</location>
    </subcellularLocation>
</comment>
<dbReference type="AlphaFoldDB" id="A0A2D1U8C3"/>
<evidence type="ECO:0000256" key="3">
    <source>
        <dbReference type="ARBA" id="ARBA00022729"/>
    </source>
</evidence>
<feature type="chain" id="PRO_5013729716" evidence="6">
    <location>
        <begin position="22"/>
        <end position="531"/>
    </location>
</feature>
<dbReference type="InterPro" id="IPR033985">
    <property type="entry name" value="SusD-like_N"/>
</dbReference>
<evidence type="ECO:0000256" key="4">
    <source>
        <dbReference type="ARBA" id="ARBA00023136"/>
    </source>
</evidence>
<feature type="domain" description="RagB/SusD" evidence="7">
    <location>
        <begin position="310"/>
        <end position="531"/>
    </location>
</feature>
<dbReference type="Gene3D" id="1.25.40.390">
    <property type="match status" value="1"/>
</dbReference>
<dbReference type="GO" id="GO:0009279">
    <property type="term" value="C:cell outer membrane"/>
    <property type="evidence" value="ECO:0007669"/>
    <property type="project" value="UniProtKB-SubCell"/>
</dbReference>
<dbReference type="SUPFAM" id="SSF48452">
    <property type="entry name" value="TPR-like"/>
    <property type="match status" value="1"/>
</dbReference>
<evidence type="ECO:0000259" key="7">
    <source>
        <dbReference type="Pfam" id="PF07980"/>
    </source>
</evidence>
<dbReference type="EMBL" id="CP024091">
    <property type="protein sequence ID" value="ATP57853.1"/>
    <property type="molecule type" value="Genomic_DNA"/>
</dbReference>
<protein>
    <submittedName>
        <fullName evidence="9">RagB/SusD family nutrient uptake outer membrane protein</fullName>
    </submittedName>
</protein>
<dbReference type="OrthoDB" id="618454at2"/>
<proteinExistence type="inferred from homology"/>
<feature type="signal peptide" evidence="6">
    <location>
        <begin position="1"/>
        <end position="21"/>
    </location>
</feature>
<dbReference type="InterPro" id="IPR012944">
    <property type="entry name" value="SusD_RagB_dom"/>
</dbReference>
<sequence length="531" mass="60280">MKKKINYTFILLLLLSVSACKKGWVDTKPNGSPTTAFFWKSEDDIIKATAALYVPMRYESTWGRDLFWVQNASDDLVVGRTKADAENIKNFIPTGREGYLSSGWNDLYWMVNKANEAIKNIPTVTAASESVRNRALGEAYFVRGFAHFWIAYIWGHKDQGVPFEAVENPEYGKRIPPQLKSVTDNYAQVIADLQKASELLPLFETYGDADRGRAHKAAAWGYMVKAYAYWAQYDKTKWQPIPDLCDKIKNEGHRALITGKENGKTNYRSVFTIDNNWSSEYMWSVTSGVQGGSEFPGVILENKGWGVFNGWGYFQPTLELYNEYEANDPRREVTILKFGDKFTFFGQERSYYSTNSLSGFQINKYMEPYSYGTDGNAGTNTKINPSGDYPTTMLNLSLMRYAEILLFKAEALIELGKSGDAAVPLNEIRSRVGLSSISNPTLNDLKHERRVELACEWTDRLADLKRWGDFAKINAPLHGQNHSNKTDPNSPFTVNEIWPARNFNPARHMAWPINPDEISRSNGAYKQTPGW</sequence>
<keyword evidence="3 6" id="KW-0732">Signal</keyword>
<organism evidence="9 10">
    <name type="scientific">Pedobacter ginsengisoli</name>
    <dbReference type="NCBI Taxonomy" id="363852"/>
    <lineage>
        <taxon>Bacteria</taxon>
        <taxon>Pseudomonadati</taxon>
        <taxon>Bacteroidota</taxon>
        <taxon>Sphingobacteriia</taxon>
        <taxon>Sphingobacteriales</taxon>
        <taxon>Sphingobacteriaceae</taxon>
        <taxon>Pedobacter</taxon>
    </lineage>
</organism>
<keyword evidence="5" id="KW-0998">Cell outer membrane</keyword>
<reference evidence="9 10" key="1">
    <citation type="submission" date="2017-10" db="EMBL/GenBank/DDBJ databases">
        <title>Whole genome of Pedobacter ginsengisoli T01R-27 isolated from tomato rhizosphere.</title>
        <authorList>
            <person name="Weon H.-Y."/>
            <person name="Lee S.A."/>
            <person name="Sang M.K."/>
            <person name="Song J."/>
        </authorList>
    </citation>
    <scope>NUCLEOTIDE SEQUENCE [LARGE SCALE GENOMIC DNA]</scope>
    <source>
        <strain evidence="9 10">T01R-27</strain>
    </source>
</reference>
<dbReference type="PROSITE" id="PS51257">
    <property type="entry name" value="PROKAR_LIPOPROTEIN"/>
    <property type="match status" value="1"/>
</dbReference>
<dbReference type="KEGG" id="pgs:CPT03_15995"/>
<evidence type="ECO:0000259" key="8">
    <source>
        <dbReference type="Pfam" id="PF14322"/>
    </source>
</evidence>
<evidence type="ECO:0000256" key="6">
    <source>
        <dbReference type="SAM" id="SignalP"/>
    </source>
</evidence>
<evidence type="ECO:0000313" key="9">
    <source>
        <dbReference type="EMBL" id="ATP57853.1"/>
    </source>
</evidence>
<dbReference type="Pfam" id="PF07980">
    <property type="entry name" value="SusD_RagB"/>
    <property type="match status" value="1"/>
</dbReference>
<name>A0A2D1U8C3_9SPHI</name>
<evidence type="ECO:0000313" key="10">
    <source>
        <dbReference type="Proteomes" id="UP000223749"/>
    </source>
</evidence>